<dbReference type="EMBL" id="ICPP01003429">
    <property type="protein sequence ID" value="LAC36073.1"/>
    <property type="molecule type" value="Transcribed_RNA"/>
</dbReference>
<sequence length="119" mass="13330">MRGSSAPSVGLQRTPSWAGVLMCLRVGRLYRGAWTDWINEWAEANCTRFDKAKCQVLCLGHSHPVQHYRLGKEWLESCPEENDLGVSVGSWLNKNQQCAQVAEKANGIVACTETVWPVR</sequence>
<organism evidence="1">
    <name type="scientific">Hypotaenidia okinawae</name>
    <dbReference type="NCBI Taxonomy" id="2861861"/>
    <lineage>
        <taxon>Eukaryota</taxon>
        <taxon>Metazoa</taxon>
        <taxon>Chordata</taxon>
        <taxon>Craniata</taxon>
        <taxon>Vertebrata</taxon>
        <taxon>Euteleostomi</taxon>
        <taxon>Archelosauria</taxon>
        <taxon>Archosauria</taxon>
        <taxon>Dinosauria</taxon>
        <taxon>Saurischia</taxon>
        <taxon>Theropoda</taxon>
        <taxon>Coelurosauria</taxon>
        <taxon>Aves</taxon>
        <taxon>Neognathae</taxon>
        <taxon>Neoaves</taxon>
        <taxon>Gruiformes</taxon>
        <taxon>Rallidae</taxon>
        <taxon>Hypotaenidia</taxon>
    </lineage>
</organism>
<dbReference type="AlphaFoldDB" id="A0A6G1RC97"/>
<protein>
    <submittedName>
        <fullName evidence="1">Uncharacterized protein</fullName>
    </submittedName>
</protein>
<proteinExistence type="predicted"/>
<reference evidence="1" key="1">
    <citation type="submission" date="2020-03" db="EMBL/GenBank/DDBJ databases">
        <title>Okinawa Rail whole genome shotgun sequence.</title>
        <authorList>
            <person name="Nakajima N."/>
            <person name="Onuma M."/>
            <person name="Endoh D."/>
        </authorList>
    </citation>
    <scope>NUCLEOTIDE SEQUENCE</scope>
</reference>
<evidence type="ECO:0000313" key="1">
    <source>
        <dbReference type="EMBL" id="LAC36073.1"/>
    </source>
</evidence>
<name>A0A6G1RC97_9GRUI</name>
<accession>A0A6G1RC97</accession>
<reference evidence="1" key="2">
    <citation type="submission" date="2020-03" db="EMBL/GenBank/DDBJ databases">
        <authorList>
            <consortium name="Environmental Genome Science Research Promotion Project"/>
            <person name="Nakajima N."/>
            <person name="Onuma M."/>
            <person name="Endoh D."/>
        </authorList>
    </citation>
    <scope>NUCLEOTIDE SEQUENCE</scope>
</reference>
<dbReference type="PANTHER" id="PTHR33332">
    <property type="entry name" value="REVERSE TRANSCRIPTASE DOMAIN-CONTAINING PROTEIN"/>
    <property type="match status" value="1"/>
</dbReference>